<dbReference type="PANTHER" id="PTHR43133">
    <property type="entry name" value="RNA POLYMERASE ECF-TYPE SIGMA FACTO"/>
    <property type="match status" value="1"/>
</dbReference>
<dbReference type="InterPro" id="IPR036388">
    <property type="entry name" value="WH-like_DNA-bd_sf"/>
</dbReference>
<dbReference type="InterPro" id="IPR013324">
    <property type="entry name" value="RNA_pol_sigma_r3/r4-like"/>
</dbReference>
<organism evidence="7 8">
    <name type="scientific">Arenibacter arenosicollis</name>
    <dbReference type="NCBI Taxonomy" id="2762274"/>
    <lineage>
        <taxon>Bacteria</taxon>
        <taxon>Pseudomonadati</taxon>
        <taxon>Bacteroidota</taxon>
        <taxon>Flavobacteriia</taxon>
        <taxon>Flavobacteriales</taxon>
        <taxon>Flavobacteriaceae</taxon>
        <taxon>Arenibacter</taxon>
    </lineage>
</organism>
<dbReference type="InterPro" id="IPR039425">
    <property type="entry name" value="RNA_pol_sigma-70-like"/>
</dbReference>
<gene>
    <name evidence="7" type="ORF">H4O18_20545</name>
</gene>
<reference evidence="7 8" key="1">
    <citation type="submission" date="2020-08" db="EMBL/GenBank/DDBJ databases">
        <title>Arenibacter gaetbuli sp. nov., isolated from a sand dune.</title>
        <authorList>
            <person name="Park S."/>
            <person name="Yoon J.-H."/>
        </authorList>
    </citation>
    <scope>NUCLEOTIDE SEQUENCE [LARGE SCALE GENOMIC DNA]</scope>
    <source>
        <strain evidence="7 8">BSSL-BM3</strain>
    </source>
</reference>
<comment type="caution">
    <text evidence="7">The sequence shown here is derived from an EMBL/GenBank/DDBJ whole genome shotgun (WGS) entry which is preliminary data.</text>
</comment>
<dbReference type="Proteomes" id="UP000618952">
    <property type="component" value="Unassembled WGS sequence"/>
</dbReference>
<evidence type="ECO:0000313" key="7">
    <source>
        <dbReference type="EMBL" id="MBC8770397.1"/>
    </source>
</evidence>
<dbReference type="PANTHER" id="PTHR43133:SF62">
    <property type="entry name" value="RNA POLYMERASE SIGMA FACTOR SIGZ"/>
    <property type="match status" value="1"/>
</dbReference>
<evidence type="ECO:0000259" key="5">
    <source>
        <dbReference type="Pfam" id="PF04542"/>
    </source>
</evidence>
<dbReference type="Pfam" id="PF04542">
    <property type="entry name" value="Sigma70_r2"/>
    <property type="match status" value="1"/>
</dbReference>
<protein>
    <submittedName>
        <fullName evidence="7">Sigma-70 family RNA polymerase sigma factor</fullName>
    </submittedName>
</protein>
<evidence type="ECO:0000313" key="8">
    <source>
        <dbReference type="Proteomes" id="UP000618952"/>
    </source>
</evidence>
<keyword evidence="4" id="KW-0804">Transcription</keyword>
<dbReference type="InterPro" id="IPR013325">
    <property type="entry name" value="RNA_pol_sigma_r2"/>
</dbReference>
<feature type="domain" description="RNA polymerase sigma factor 70 region 4 type 2" evidence="6">
    <location>
        <begin position="94"/>
        <end position="143"/>
    </location>
</feature>
<dbReference type="NCBIfam" id="TIGR02937">
    <property type="entry name" value="sigma70-ECF"/>
    <property type="match status" value="1"/>
</dbReference>
<dbReference type="Gene3D" id="1.10.1740.10">
    <property type="match status" value="1"/>
</dbReference>
<proteinExistence type="inferred from homology"/>
<evidence type="ECO:0000256" key="1">
    <source>
        <dbReference type="ARBA" id="ARBA00010641"/>
    </source>
</evidence>
<dbReference type="InterPro" id="IPR007627">
    <property type="entry name" value="RNA_pol_sigma70_r2"/>
</dbReference>
<accession>A0ABR7QT88</accession>
<dbReference type="SUPFAM" id="SSF88946">
    <property type="entry name" value="Sigma2 domain of RNA polymerase sigma factors"/>
    <property type="match status" value="1"/>
</dbReference>
<feature type="domain" description="RNA polymerase sigma-70 region 2" evidence="5">
    <location>
        <begin position="7"/>
        <end position="72"/>
    </location>
</feature>
<dbReference type="EMBL" id="JACLHY010000034">
    <property type="protein sequence ID" value="MBC8770397.1"/>
    <property type="molecule type" value="Genomic_DNA"/>
</dbReference>
<evidence type="ECO:0000256" key="2">
    <source>
        <dbReference type="ARBA" id="ARBA00023015"/>
    </source>
</evidence>
<name>A0ABR7QT88_9FLAO</name>
<keyword evidence="3" id="KW-0731">Sigma factor</keyword>
<keyword evidence="8" id="KW-1185">Reference proteome</keyword>
<dbReference type="Gene3D" id="1.10.10.10">
    <property type="entry name" value="Winged helix-like DNA-binding domain superfamily/Winged helix DNA-binding domain"/>
    <property type="match status" value="1"/>
</dbReference>
<evidence type="ECO:0000256" key="4">
    <source>
        <dbReference type="ARBA" id="ARBA00023163"/>
    </source>
</evidence>
<keyword evidence="2" id="KW-0805">Transcription regulation</keyword>
<sequence>METAAIWERFKSEVYFFILKKVRDTDITNEVMQNSFLKIHQGINTLKNPEKVKAWVFQIVRNEIANHYNQRSESVLSPQEELSATSNSYNDLCCLDRFINSLPKQYKEVVEQVYLKGKTQVEAAALIGISLSNVKARIRRAKLILINNFNTCCKFKINAEGKLIGDSNCTRCI</sequence>
<dbReference type="SUPFAM" id="SSF88659">
    <property type="entry name" value="Sigma3 and sigma4 domains of RNA polymerase sigma factors"/>
    <property type="match status" value="1"/>
</dbReference>
<comment type="similarity">
    <text evidence="1">Belongs to the sigma-70 factor family. ECF subfamily.</text>
</comment>
<dbReference type="CDD" id="cd06171">
    <property type="entry name" value="Sigma70_r4"/>
    <property type="match status" value="1"/>
</dbReference>
<evidence type="ECO:0000256" key="3">
    <source>
        <dbReference type="ARBA" id="ARBA00023082"/>
    </source>
</evidence>
<dbReference type="InterPro" id="IPR014284">
    <property type="entry name" value="RNA_pol_sigma-70_dom"/>
</dbReference>
<dbReference type="InterPro" id="IPR013249">
    <property type="entry name" value="RNA_pol_sigma70_r4_t2"/>
</dbReference>
<dbReference type="Pfam" id="PF08281">
    <property type="entry name" value="Sigma70_r4_2"/>
    <property type="match status" value="1"/>
</dbReference>
<evidence type="ECO:0000259" key="6">
    <source>
        <dbReference type="Pfam" id="PF08281"/>
    </source>
</evidence>